<name>A0ABP5HA31_9ACTN</name>
<dbReference type="InterPro" id="IPR016024">
    <property type="entry name" value="ARM-type_fold"/>
</dbReference>
<dbReference type="PANTHER" id="PTHR41291">
    <property type="entry name" value="DNA ALKYLATION REPAIR PROTEIN"/>
    <property type="match status" value="1"/>
</dbReference>
<reference evidence="2" key="1">
    <citation type="journal article" date="2019" name="Int. J. Syst. Evol. Microbiol.">
        <title>The Global Catalogue of Microorganisms (GCM) 10K type strain sequencing project: providing services to taxonomists for standard genome sequencing and annotation.</title>
        <authorList>
            <consortium name="The Broad Institute Genomics Platform"/>
            <consortium name="The Broad Institute Genome Sequencing Center for Infectious Disease"/>
            <person name="Wu L."/>
            <person name="Ma J."/>
        </authorList>
    </citation>
    <scope>NUCLEOTIDE SEQUENCE [LARGE SCALE GENOMIC DNA]</scope>
    <source>
        <strain evidence="2">JCM 15478</strain>
    </source>
</reference>
<organism evidence="1 2">
    <name type="scientific">Streptomyces albiaxialis</name>
    <dbReference type="NCBI Taxonomy" id="329523"/>
    <lineage>
        <taxon>Bacteria</taxon>
        <taxon>Bacillati</taxon>
        <taxon>Actinomycetota</taxon>
        <taxon>Actinomycetes</taxon>
        <taxon>Kitasatosporales</taxon>
        <taxon>Streptomycetaceae</taxon>
        <taxon>Streptomyces</taxon>
    </lineage>
</organism>
<gene>
    <name evidence="1" type="ORF">GCM10009801_10090</name>
</gene>
<protein>
    <recommendedName>
        <fullName evidence="3">DNA alkylation repair protein</fullName>
    </recommendedName>
</protein>
<proteinExistence type="predicted"/>
<dbReference type="EMBL" id="BAAAPE010000002">
    <property type="protein sequence ID" value="GAA2065064.1"/>
    <property type="molecule type" value="Genomic_DNA"/>
</dbReference>
<dbReference type="PANTHER" id="PTHR41291:SF1">
    <property type="entry name" value="DNA ALKYLATION REPAIR PROTEIN"/>
    <property type="match status" value="1"/>
</dbReference>
<evidence type="ECO:0008006" key="3">
    <source>
        <dbReference type="Google" id="ProtNLM"/>
    </source>
</evidence>
<keyword evidence="2" id="KW-1185">Reference proteome</keyword>
<sequence length="104" mass="11006">MAGATVDEVMAELAGLDVPKVREVNARHGDGHGVNLGKLRALAKRLKTRQDLAVELWETGDSAARQAWMADSDPVVASAGRALTVERVAKKPEIVGRRHGGNGA</sequence>
<evidence type="ECO:0000313" key="1">
    <source>
        <dbReference type="EMBL" id="GAA2065064.1"/>
    </source>
</evidence>
<dbReference type="SUPFAM" id="SSF48371">
    <property type="entry name" value="ARM repeat"/>
    <property type="match status" value="1"/>
</dbReference>
<comment type="caution">
    <text evidence="1">The sequence shown here is derived from an EMBL/GenBank/DDBJ whole genome shotgun (WGS) entry which is preliminary data.</text>
</comment>
<evidence type="ECO:0000313" key="2">
    <source>
        <dbReference type="Proteomes" id="UP001500016"/>
    </source>
</evidence>
<accession>A0ABP5HA31</accession>
<dbReference type="Proteomes" id="UP001500016">
    <property type="component" value="Unassembled WGS sequence"/>
</dbReference>